<dbReference type="OrthoDB" id="6603065at2759"/>
<keyword evidence="2" id="KW-1003">Cell membrane</keyword>
<name>A0A9P0MYS0_NEZVI</name>
<evidence type="ECO:0000313" key="12">
    <source>
        <dbReference type="Proteomes" id="UP001152798"/>
    </source>
</evidence>
<feature type="transmembrane region" description="Helical" evidence="10">
    <location>
        <begin position="197"/>
        <end position="221"/>
    </location>
</feature>
<sequence length="333" mass="38262">MTVVEVFHWMCDFTIMTSMTMSCLYYNPTLLKMEAKIKGGFFDYGTPLTPEQIKIRAIMNRNSQLMSKLYFSLCYCGLVATYVHIFFSKKEYILPYPMWFPHEIRNKYQYVLTLIHVFMVAETMTICAFSQLSTFVAFSSHLIAQYKILIFAIKEIDSIARTKSIPEKKIIAMQAKLKTCVKHHVVINKYFDDLHKLFSIPLLTTAIFICLAICTLGFILLSPNVSVPVIGALIILFLPEMFIIVVYCVYGQKVADVCEEFGRTIYNSDWYTKPLSVQRDLLMILIGSRKKRQLTGFGLHEFSMKGLSERTEVGEKKFCESPITALPDFGFGL</sequence>
<evidence type="ECO:0000313" key="11">
    <source>
        <dbReference type="EMBL" id="CAH1407382.1"/>
    </source>
</evidence>
<keyword evidence="8" id="KW-0675">Receptor</keyword>
<feature type="transmembrane region" description="Helical" evidence="10">
    <location>
        <begin position="69"/>
        <end position="88"/>
    </location>
</feature>
<proteinExistence type="predicted"/>
<gene>
    <name evidence="11" type="ORF">NEZAVI_LOCUS15102</name>
</gene>
<dbReference type="AlphaFoldDB" id="A0A9P0MYS0"/>
<accession>A0A9P0MYS0</accession>
<comment type="subcellular location">
    <subcellularLocation>
        <location evidence="1">Cell membrane</location>
        <topology evidence="1">Multi-pass membrane protein</topology>
    </subcellularLocation>
</comment>
<keyword evidence="3" id="KW-0716">Sensory transduction</keyword>
<evidence type="ECO:0000256" key="7">
    <source>
        <dbReference type="ARBA" id="ARBA00023136"/>
    </source>
</evidence>
<dbReference type="EMBL" id="OV725083">
    <property type="protein sequence ID" value="CAH1407382.1"/>
    <property type="molecule type" value="Genomic_DNA"/>
</dbReference>
<organism evidence="11 12">
    <name type="scientific">Nezara viridula</name>
    <name type="common">Southern green stink bug</name>
    <name type="synonym">Cimex viridulus</name>
    <dbReference type="NCBI Taxonomy" id="85310"/>
    <lineage>
        <taxon>Eukaryota</taxon>
        <taxon>Metazoa</taxon>
        <taxon>Ecdysozoa</taxon>
        <taxon>Arthropoda</taxon>
        <taxon>Hexapoda</taxon>
        <taxon>Insecta</taxon>
        <taxon>Pterygota</taxon>
        <taxon>Neoptera</taxon>
        <taxon>Paraneoptera</taxon>
        <taxon>Hemiptera</taxon>
        <taxon>Heteroptera</taxon>
        <taxon>Panheteroptera</taxon>
        <taxon>Pentatomomorpha</taxon>
        <taxon>Pentatomoidea</taxon>
        <taxon>Pentatomidae</taxon>
        <taxon>Pentatominae</taxon>
        <taxon>Nezara</taxon>
    </lineage>
</organism>
<reference evidence="11" key="1">
    <citation type="submission" date="2022-01" db="EMBL/GenBank/DDBJ databases">
        <authorList>
            <person name="King R."/>
        </authorList>
    </citation>
    <scope>NUCLEOTIDE SEQUENCE</scope>
</reference>
<keyword evidence="7 10" id="KW-0472">Membrane</keyword>
<feature type="transmembrane region" description="Helical" evidence="10">
    <location>
        <begin position="108"/>
        <end position="129"/>
    </location>
</feature>
<evidence type="ECO:0000256" key="1">
    <source>
        <dbReference type="ARBA" id="ARBA00004651"/>
    </source>
</evidence>
<feature type="transmembrane region" description="Helical" evidence="10">
    <location>
        <begin position="227"/>
        <end position="250"/>
    </location>
</feature>
<dbReference type="PANTHER" id="PTHR21137:SF35">
    <property type="entry name" value="ODORANT RECEPTOR 19A-RELATED"/>
    <property type="match status" value="1"/>
</dbReference>
<protein>
    <recommendedName>
        <fullName evidence="13">Odorant receptor</fullName>
    </recommendedName>
</protein>
<dbReference type="Proteomes" id="UP001152798">
    <property type="component" value="Chromosome 7"/>
</dbReference>
<evidence type="ECO:0000256" key="6">
    <source>
        <dbReference type="ARBA" id="ARBA00022989"/>
    </source>
</evidence>
<keyword evidence="4 10" id="KW-0812">Transmembrane</keyword>
<keyword evidence="5" id="KW-0552">Olfaction</keyword>
<evidence type="ECO:0000256" key="2">
    <source>
        <dbReference type="ARBA" id="ARBA00022475"/>
    </source>
</evidence>
<evidence type="ECO:0008006" key="13">
    <source>
        <dbReference type="Google" id="ProtNLM"/>
    </source>
</evidence>
<evidence type="ECO:0000256" key="5">
    <source>
        <dbReference type="ARBA" id="ARBA00022725"/>
    </source>
</evidence>
<dbReference type="GO" id="GO:0005886">
    <property type="term" value="C:plasma membrane"/>
    <property type="evidence" value="ECO:0007669"/>
    <property type="project" value="UniProtKB-SubCell"/>
</dbReference>
<keyword evidence="12" id="KW-1185">Reference proteome</keyword>
<evidence type="ECO:0000256" key="3">
    <source>
        <dbReference type="ARBA" id="ARBA00022606"/>
    </source>
</evidence>
<keyword evidence="9" id="KW-0807">Transducer</keyword>
<dbReference type="Pfam" id="PF02949">
    <property type="entry name" value="7tm_6"/>
    <property type="match status" value="1"/>
</dbReference>
<dbReference type="PANTHER" id="PTHR21137">
    <property type="entry name" value="ODORANT RECEPTOR"/>
    <property type="match status" value="1"/>
</dbReference>
<evidence type="ECO:0000256" key="10">
    <source>
        <dbReference type="SAM" id="Phobius"/>
    </source>
</evidence>
<dbReference type="GO" id="GO:0005549">
    <property type="term" value="F:odorant binding"/>
    <property type="evidence" value="ECO:0007669"/>
    <property type="project" value="InterPro"/>
</dbReference>
<evidence type="ECO:0000256" key="8">
    <source>
        <dbReference type="ARBA" id="ARBA00023170"/>
    </source>
</evidence>
<dbReference type="GO" id="GO:0004984">
    <property type="term" value="F:olfactory receptor activity"/>
    <property type="evidence" value="ECO:0007669"/>
    <property type="project" value="InterPro"/>
</dbReference>
<keyword evidence="6 10" id="KW-1133">Transmembrane helix</keyword>
<dbReference type="InterPro" id="IPR004117">
    <property type="entry name" value="7tm6_olfct_rcpt"/>
</dbReference>
<evidence type="ECO:0000256" key="4">
    <source>
        <dbReference type="ARBA" id="ARBA00022692"/>
    </source>
</evidence>
<evidence type="ECO:0000256" key="9">
    <source>
        <dbReference type="ARBA" id="ARBA00023224"/>
    </source>
</evidence>
<dbReference type="GO" id="GO:0007165">
    <property type="term" value="P:signal transduction"/>
    <property type="evidence" value="ECO:0007669"/>
    <property type="project" value="UniProtKB-KW"/>
</dbReference>